<evidence type="ECO:0000256" key="2">
    <source>
        <dbReference type="ARBA" id="ARBA00022694"/>
    </source>
</evidence>
<dbReference type="SUPFAM" id="SSF52402">
    <property type="entry name" value="Adenine nucleotide alpha hydrolases-like"/>
    <property type="match status" value="1"/>
</dbReference>
<organism evidence="8 9">
    <name type="scientific">Shimia sagamensis</name>
    <dbReference type="NCBI Taxonomy" id="1566352"/>
    <lineage>
        <taxon>Bacteria</taxon>
        <taxon>Pseudomonadati</taxon>
        <taxon>Pseudomonadota</taxon>
        <taxon>Alphaproteobacteria</taxon>
        <taxon>Rhodobacterales</taxon>
        <taxon>Roseobacteraceae</taxon>
    </lineage>
</organism>
<dbReference type="HAMAP" id="MF_01161">
    <property type="entry name" value="tRNA_Ile_lys_synt"/>
    <property type="match status" value="1"/>
</dbReference>
<feature type="domain" description="tRNA(Ile)-lysidine/2-thiocytidine synthase N-terminal" evidence="7">
    <location>
        <begin position="22"/>
        <end position="196"/>
    </location>
</feature>
<evidence type="ECO:0000256" key="6">
    <source>
        <dbReference type="HAMAP-Rule" id="MF_01161"/>
    </source>
</evidence>
<evidence type="ECO:0000256" key="3">
    <source>
        <dbReference type="ARBA" id="ARBA00022741"/>
    </source>
</evidence>
<evidence type="ECO:0000256" key="5">
    <source>
        <dbReference type="ARBA" id="ARBA00048539"/>
    </source>
</evidence>
<evidence type="ECO:0000313" key="8">
    <source>
        <dbReference type="EMBL" id="SMP30783.1"/>
    </source>
</evidence>
<protein>
    <recommendedName>
        <fullName evidence="6">tRNA(Ile)-lysidine synthase</fullName>
        <ecNumber evidence="6">6.3.4.19</ecNumber>
    </recommendedName>
    <alternativeName>
        <fullName evidence="6">tRNA(Ile)-2-lysyl-cytidine synthase</fullName>
    </alternativeName>
    <alternativeName>
        <fullName evidence="6">tRNA(Ile)-lysidine synthetase</fullName>
    </alternativeName>
</protein>
<evidence type="ECO:0000313" key="9">
    <source>
        <dbReference type="Proteomes" id="UP001157961"/>
    </source>
</evidence>
<comment type="subcellular location">
    <subcellularLocation>
        <location evidence="6">Cytoplasm</location>
    </subcellularLocation>
</comment>
<keyword evidence="3 6" id="KW-0547">Nucleotide-binding</keyword>
<dbReference type="CDD" id="cd01992">
    <property type="entry name" value="TilS_N"/>
    <property type="match status" value="1"/>
</dbReference>
<comment type="domain">
    <text evidence="6">The N-terminal region contains the highly conserved SGGXDS motif, predicted to be a P-loop motif involved in ATP binding.</text>
</comment>
<keyword evidence="6" id="KW-0963">Cytoplasm</keyword>
<dbReference type="EMBL" id="FXTY01000007">
    <property type="protein sequence ID" value="SMP30783.1"/>
    <property type="molecule type" value="Genomic_DNA"/>
</dbReference>
<evidence type="ECO:0000256" key="1">
    <source>
        <dbReference type="ARBA" id="ARBA00022598"/>
    </source>
</evidence>
<comment type="caution">
    <text evidence="8">The sequence shown here is derived from an EMBL/GenBank/DDBJ whole genome shotgun (WGS) entry which is preliminary data.</text>
</comment>
<keyword evidence="9" id="KW-1185">Reference proteome</keyword>
<accession>A0ABY1PEA7</accession>
<gene>
    <name evidence="6" type="primary">tilS</name>
    <name evidence="8" type="ORF">SAMN06265373_107147</name>
</gene>
<name>A0ABY1PEA7_9RHOB</name>
<dbReference type="InterPro" id="IPR012795">
    <property type="entry name" value="tRNA_Ile_lys_synt_N"/>
</dbReference>
<dbReference type="EC" id="6.3.4.19" evidence="6"/>
<dbReference type="Gene3D" id="3.40.50.620">
    <property type="entry name" value="HUPs"/>
    <property type="match status" value="1"/>
</dbReference>
<proteinExistence type="inferred from homology"/>
<keyword evidence="4 6" id="KW-0067">ATP-binding</keyword>
<dbReference type="Pfam" id="PF01171">
    <property type="entry name" value="ATP_bind_3"/>
    <property type="match status" value="1"/>
</dbReference>
<evidence type="ECO:0000256" key="4">
    <source>
        <dbReference type="ARBA" id="ARBA00022840"/>
    </source>
</evidence>
<comment type="catalytic activity">
    <reaction evidence="5 6">
        <text>cytidine(34) in tRNA(Ile2) + L-lysine + ATP = lysidine(34) in tRNA(Ile2) + AMP + diphosphate + H(+)</text>
        <dbReference type="Rhea" id="RHEA:43744"/>
        <dbReference type="Rhea" id="RHEA-COMP:10625"/>
        <dbReference type="Rhea" id="RHEA-COMP:10670"/>
        <dbReference type="ChEBI" id="CHEBI:15378"/>
        <dbReference type="ChEBI" id="CHEBI:30616"/>
        <dbReference type="ChEBI" id="CHEBI:32551"/>
        <dbReference type="ChEBI" id="CHEBI:33019"/>
        <dbReference type="ChEBI" id="CHEBI:82748"/>
        <dbReference type="ChEBI" id="CHEBI:83665"/>
        <dbReference type="ChEBI" id="CHEBI:456215"/>
        <dbReference type="EC" id="6.3.4.19"/>
    </reaction>
</comment>
<dbReference type="InterPro" id="IPR012094">
    <property type="entry name" value="tRNA_Ile_lys_synt"/>
</dbReference>
<dbReference type="PANTHER" id="PTHR43033">
    <property type="entry name" value="TRNA(ILE)-LYSIDINE SYNTHASE-RELATED"/>
    <property type="match status" value="1"/>
</dbReference>
<dbReference type="Proteomes" id="UP001157961">
    <property type="component" value="Unassembled WGS sequence"/>
</dbReference>
<dbReference type="InterPro" id="IPR011063">
    <property type="entry name" value="TilS/TtcA_N"/>
</dbReference>
<keyword evidence="2 6" id="KW-0819">tRNA processing</keyword>
<keyword evidence="1 6" id="KW-0436">Ligase</keyword>
<feature type="binding site" evidence="6">
    <location>
        <begin position="27"/>
        <end position="32"/>
    </location>
    <ligand>
        <name>ATP</name>
        <dbReference type="ChEBI" id="CHEBI:30616"/>
    </ligand>
</feature>
<comment type="function">
    <text evidence="6">Ligates lysine onto the cytidine present at position 34 of the AUA codon-specific tRNA(Ile) that contains the anticodon CAU, in an ATP-dependent manner. Cytidine is converted to lysidine, thus changing the amino acid specificity of the tRNA from methionine to isoleucine.</text>
</comment>
<sequence>MLLTQLSNALDRAFDTDIPEKIGVAVSGGGDSMALLDLLRQWGMAELAVVSVNHGLRPEAADELALVADYAAQHGLKHNVLQWTWGGEGNLQNAARDGRHQAISAWVKENELSHVALGHTKDDQAETFLMRLSRGSGVEGLACMAACRESDGVTWLRPLLDVTREDLRAYLRENNLSWADDPSNKDMQFDRVKARQMFETLAPLGLTLDRLAQTAAHMQRQKDIVQWAEEQIGKVFVQDSIGDMVADRAVFESVSDALRSKVFADALCLVSGQKYRPRFRPLQEAMTSDTPTPLHGCLIVPGKNSLRITREWAAVRDEVAASDGLWDGRWRLHYDGETPTEALQIKALGKEGLAKISDWRDTGHIRQSLWATPALWQGDRLIAAPLAGLSAGWTAQLLRT</sequence>
<evidence type="ECO:0000259" key="7">
    <source>
        <dbReference type="Pfam" id="PF01171"/>
    </source>
</evidence>
<dbReference type="InterPro" id="IPR014729">
    <property type="entry name" value="Rossmann-like_a/b/a_fold"/>
</dbReference>
<reference evidence="8 9" key="1">
    <citation type="submission" date="2017-05" db="EMBL/GenBank/DDBJ databases">
        <authorList>
            <person name="Varghese N."/>
            <person name="Submissions S."/>
        </authorList>
    </citation>
    <scope>NUCLEOTIDE SEQUENCE [LARGE SCALE GENOMIC DNA]</scope>
    <source>
        <strain evidence="8 9">DSM 29734</strain>
    </source>
</reference>
<comment type="similarity">
    <text evidence="6">Belongs to the tRNA(Ile)-lysidine synthase family.</text>
</comment>
<dbReference type="PANTHER" id="PTHR43033:SF1">
    <property type="entry name" value="TRNA(ILE)-LYSIDINE SYNTHASE-RELATED"/>
    <property type="match status" value="1"/>
</dbReference>
<dbReference type="NCBIfam" id="TIGR02432">
    <property type="entry name" value="lysidine_TilS_N"/>
    <property type="match status" value="1"/>
</dbReference>
<dbReference type="RefSeq" id="WP_283427250.1">
    <property type="nucleotide sequence ID" value="NZ_FXTY01000007.1"/>
</dbReference>